<name>T1DXE5_9HELI</name>
<gene>
    <name evidence="3" type="ORF">HFN_0094</name>
    <name evidence="4" type="ORF">HFN_1580</name>
</gene>
<reference evidence="4 5" key="1">
    <citation type="journal article" date="2013" name="Genome Announc.">
        <title>Draft Genome Sequence of Helicobacter fennelliae Strain MRY12-0050, Isolated from a Bacteremia Patient.</title>
        <authorList>
            <person name="Rimbara E."/>
            <person name="Matsui M."/>
            <person name="Mori S."/>
            <person name="Suzuki S."/>
            <person name="Suzuki M."/>
            <person name="Kim H."/>
            <person name="Sekizuka T."/>
            <person name="Kuroda M."/>
            <person name="Shibayama K."/>
        </authorList>
    </citation>
    <scope>NUCLEOTIDE SEQUENCE [LARGE SCALE GENOMIC DNA]</scope>
    <source>
        <strain evidence="4 5">MRY12-0050</strain>
    </source>
</reference>
<evidence type="ECO:0000256" key="1">
    <source>
        <dbReference type="SAM" id="MobiDB-lite"/>
    </source>
</evidence>
<protein>
    <submittedName>
        <fullName evidence="4">Uncharacterized protein</fullName>
    </submittedName>
</protein>
<dbReference type="RefSeq" id="WP_023948000.1">
    <property type="nucleotide sequence ID" value="NZ_BASD01000011.1"/>
</dbReference>
<evidence type="ECO:0000313" key="4">
    <source>
        <dbReference type="EMBL" id="GAD20202.1"/>
    </source>
</evidence>
<feature type="signal peptide" evidence="2">
    <location>
        <begin position="1"/>
        <end position="20"/>
    </location>
</feature>
<dbReference type="AlphaFoldDB" id="T1DXE5"/>
<keyword evidence="5" id="KW-1185">Reference proteome</keyword>
<proteinExistence type="predicted"/>
<evidence type="ECO:0000313" key="3">
    <source>
        <dbReference type="EMBL" id="GAD18963.1"/>
    </source>
</evidence>
<keyword evidence="2" id="KW-0732">Signal</keyword>
<dbReference type="Proteomes" id="UP000018143">
    <property type="component" value="Unassembled WGS sequence"/>
</dbReference>
<feature type="region of interest" description="Disordered" evidence="1">
    <location>
        <begin position="26"/>
        <end position="57"/>
    </location>
</feature>
<sequence length="68" mass="7474">MKKILISLLMLCLIENLAIAAESKALKTTKESTTPESRAINVDEYNPNKPHSPATFSTIESKLLTADQ</sequence>
<dbReference type="STRING" id="1325130.HFN_0094"/>
<feature type="chain" id="PRO_5007727564" evidence="2">
    <location>
        <begin position="21"/>
        <end position="68"/>
    </location>
</feature>
<evidence type="ECO:0000256" key="2">
    <source>
        <dbReference type="SAM" id="SignalP"/>
    </source>
</evidence>
<dbReference type="EMBL" id="BASD01000040">
    <property type="protein sequence ID" value="GAD20202.1"/>
    <property type="molecule type" value="Genomic_DNA"/>
</dbReference>
<evidence type="ECO:0000313" key="5">
    <source>
        <dbReference type="Proteomes" id="UP000018143"/>
    </source>
</evidence>
<accession>T1DXE5</accession>
<organism evidence="4 5">
    <name type="scientific">Helicobacter fennelliae MRY12-0050</name>
    <dbReference type="NCBI Taxonomy" id="1325130"/>
    <lineage>
        <taxon>Bacteria</taxon>
        <taxon>Pseudomonadati</taxon>
        <taxon>Campylobacterota</taxon>
        <taxon>Epsilonproteobacteria</taxon>
        <taxon>Campylobacterales</taxon>
        <taxon>Helicobacteraceae</taxon>
        <taxon>Helicobacter</taxon>
    </lineage>
</organism>
<comment type="caution">
    <text evidence="4">The sequence shown here is derived from an EMBL/GenBank/DDBJ whole genome shotgun (WGS) entry which is preliminary data.</text>
</comment>
<dbReference type="EMBL" id="BASD01000011">
    <property type="protein sequence ID" value="GAD18963.1"/>
    <property type="molecule type" value="Genomic_DNA"/>
</dbReference>